<name>A0A0F9MZC2_9ZZZZ</name>
<evidence type="ECO:0000313" key="1">
    <source>
        <dbReference type="EMBL" id="KKN11059.1"/>
    </source>
</evidence>
<gene>
    <name evidence="1" type="ORF">LCGC14_1030380</name>
</gene>
<dbReference type="AlphaFoldDB" id="A0A0F9MZC2"/>
<sequence>MSVGLKHSHYWENQQLGGGPDKYLGAQVFWFQMMNRGRRPVVNPLTLAMLLRARQIEDDEEDVLTGMM</sequence>
<accession>A0A0F9MZC2</accession>
<reference evidence="1" key="1">
    <citation type="journal article" date="2015" name="Nature">
        <title>Complex archaea that bridge the gap between prokaryotes and eukaryotes.</title>
        <authorList>
            <person name="Spang A."/>
            <person name="Saw J.H."/>
            <person name="Jorgensen S.L."/>
            <person name="Zaremba-Niedzwiedzka K."/>
            <person name="Martijn J."/>
            <person name="Lind A.E."/>
            <person name="van Eijk R."/>
            <person name="Schleper C."/>
            <person name="Guy L."/>
            <person name="Ettema T.J."/>
        </authorList>
    </citation>
    <scope>NUCLEOTIDE SEQUENCE</scope>
</reference>
<protein>
    <submittedName>
        <fullName evidence="1">Uncharacterized protein</fullName>
    </submittedName>
</protein>
<dbReference type="EMBL" id="LAZR01004179">
    <property type="protein sequence ID" value="KKN11059.1"/>
    <property type="molecule type" value="Genomic_DNA"/>
</dbReference>
<organism evidence="1">
    <name type="scientific">marine sediment metagenome</name>
    <dbReference type="NCBI Taxonomy" id="412755"/>
    <lineage>
        <taxon>unclassified sequences</taxon>
        <taxon>metagenomes</taxon>
        <taxon>ecological metagenomes</taxon>
    </lineage>
</organism>
<comment type="caution">
    <text evidence="1">The sequence shown here is derived from an EMBL/GenBank/DDBJ whole genome shotgun (WGS) entry which is preliminary data.</text>
</comment>
<proteinExistence type="predicted"/>